<accession>A0A6A5QIA6</accession>
<feature type="region of interest" description="Disordered" evidence="1">
    <location>
        <begin position="361"/>
        <end position="393"/>
    </location>
</feature>
<feature type="region of interest" description="Disordered" evidence="1">
    <location>
        <begin position="564"/>
        <end position="587"/>
    </location>
</feature>
<dbReference type="Gene3D" id="3.30.40.10">
    <property type="entry name" value="Zinc/RING finger domain, C3HC4 (zinc finger)"/>
    <property type="match status" value="1"/>
</dbReference>
<feature type="compositionally biased region" description="Polar residues" evidence="1">
    <location>
        <begin position="564"/>
        <end position="574"/>
    </location>
</feature>
<dbReference type="SUPFAM" id="SSF57903">
    <property type="entry name" value="FYVE/PHD zinc finger"/>
    <property type="match status" value="1"/>
</dbReference>
<feature type="compositionally biased region" description="Polar residues" evidence="1">
    <location>
        <begin position="375"/>
        <end position="393"/>
    </location>
</feature>
<evidence type="ECO:0008006" key="4">
    <source>
        <dbReference type="Google" id="ProtNLM"/>
    </source>
</evidence>
<keyword evidence="3" id="KW-1185">Reference proteome</keyword>
<proteinExistence type="predicted"/>
<feature type="compositionally biased region" description="Basic and acidic residues" evidence="1">
    <location>
        <begin position="361"/>
        <end position="374"/>
    </location>
</feature>
<organism evidence="2 3">
    <name type="scientific">Ampelomyces quisqualis</name>
    <name type="common">Powdery mildew agent</name>
    <dbReference type="NCBI Taxonomy" id="50730"/>
    <lineage>
        <taxon>Eukaryota</taxon>
        <taxon>Fungi</taxon>
        <taxon>Dikarya</taxon>
        <taxon>Ascomycota</taxon>
        <taxon>Pezizomycotina</taxon>
        <taxon>Dothideomycetes</taxon>
        <taxon>Pleosporomycetidae</taxon>
        <taxon>Pleosporales</taxon>
        <taxon>Pleosporineae</taxon>
        <taxon>Phaeosphaeriaceae</taxon>
        <taxon>Ampelomyces</taxon>
    </lineage>
</organism>
<feature type="region of interest" description="Disordered" evidence="1">
    <location>
        <begin position="412"/>
        <end position="475"/>
    </location>
</feature>
<evidence type="ECO:0000313" key="3">
    <source>
        <dbReference type="Proteomes" id="UP000800096"/>
    </source>
</evidence>
<gene>
    <name evidence="2" type="ORF">BDU57DRAFT_298084</name>
</gene>
<protein>
    <recommendedName>
        <fullName evidence="4">Zinc finger PHD-type domain-containing protein</fullName>
    </recommendedName>
</protein>
<feature type="compositionally biased region" description="Polar residues" evidence="1">
    <location>
        <begin position="458"/>
        <end position="471"/>
    </location>
</feature>
<reference evidence="2" key="1">
    <citation type="journal article" date="2020" name="Stud. Mycol.">
        <title>101 Dothideomycetes genomes: a test case for predicting lifestyles and emergence of pathogens.</title>
        <authorList>
            <person name="Haridas S."/>
            <person name="Albert R."/>
            <person name="Binder M."/>
            <person name="Bloem J."/>
            <person name="Labutti K."/>
            <person name="Salamov A."/>
            <person name="Andreopoulos B."/>
            <person name="Baker S."/>
            <person name="Barry K."/>
            <person name="Bills G."/>
            <person name="Bluhm B."/>
            <person name="Cannon C."/>
            <person name="Castanera R."/>
            <person name="Culley D."/>
            <person name="Daum C."/>
            <person name="Ezra D."/>
            <person name="Gonzalez J."/>
            <person name="Henrissat B."/>
            <person name="Kuo A."/>
            <person name="Liang C."/>
            <person name="Lipzen A."/>
            <person name="Lutzoni F."/>
            <person name="Magnuson J."/>
            <person name="Mondo S."/>
            <person name="Nolan M."/>
            <person name="Ohm R."/>
            <person name="Pangilinan J."/>
            <person name="Park H.-J."/>
            <person name="Ramirez L."/>
            <person name="Alfaro M."/>
            <person name="Sun H."/>
            <person name="Tritt A."/>
            <person name="Yoshinaga Y."/>
            <person name="Zwiers L.-H."/>
            <person name="Turgeon B."/>
            <person name="Goodwin S."/>
            <person name="Spatafora J."/>
            <person name="Crous P."/>
            <person name="Grigoriev I."/>
        </authorList>
    </citation>
    <scope>NUCLEOTIDE SEQUENCE</scope>
    <source>
        <strain evidence="2">HMLAC05119</strain>
    </source>
</reference>
<evidence type="ECO:0000256" key="1">
    <source>
        <dbReference type="SAM" id="MobiDB-lite"/>
    </source>
</evidence>
<dbReference type="Proteomes" id="UP000800096">
    <property type="component" value="Unassembled WGS sequence"/>
</dbReference>
<name>A0A6A5QIA6_AMPQU</name>
<dbReference type="AlphaFoldDB" id="A0A6A5QIA6"/>
<dbReference type="InterPro" id="IPR013083">
    <property type="entry name" value="Znf_RING/FYVE/PHD"/>
</dbReference>
<dbReference type="OrthoDB" id="5411773at2759"/>
<evidence type="ECO:0000313" key="2">
    <source>
        <dbReference type="EMBL" id="KAF1914568.1"/>
    </source>
</evidence>
<sequence length="850" mass="93565">MDECTSDNLDSELALDLKGHKHVHQSGNSDGVYWLQEDTQSSYIVFPAPGKASADALRTFVQAHLPPHLITDDYGSIRPITEIPDDHLPVLQAHMWLSKREATHKKQARLTDAFIDNRSGLQLRTSKTPAMTNQTLLSACHITFIAGLLQSNHLFVVGTKTPRMCEFPSCALQSDYHPRSASIITIEPLVHWGTVTPVTDVLLCGGNIQAFRRNGDKCDDPLWKEAINIYTPQYPTSYCSDCLNMLLENRATAWDALQRNSASSFTAINSLPVHVIQTAGVSGHLTGNGKVSFTLGCRRTARENKASEDERPRSYESFIDRTLDASLSLDGACDTLPKQDNGKCTSNNGLGSMSFRAHGEVEQQGHSVHDDNSIKEISSPTAGFPPTNESPFTQDSTAVIQDTVYCAHTATSSRHVNRPASLPLSRSTYNYNNPPPVTLLRQAQPNSYKAQDPVPSKYSANTGSSFTPNSGTKREFGRELNTNVNLKPHKDFAFATSNAKMTKSSAHEVEDIQKFFSSALSPARPDHAESISKKAKIMLPPIITTSPEEKGSETSWETAFTNSAAKTSNGSSPPVSHPLNAKDSPLRARKSPFPFKKFPPLKFITTSKPTSPTTTPFFAKRPNPTPCPPEISSQTYTLYTSRVPTATEIICTCSRFASTPSTQIAQCANTSCVIGWYHYDCLDKSGKISARHGRLICRICKNEQELKEKDKEMGWTVEKMVDAETKMPFDGKEILANLPGVGGVEGVVAPYGFGVQVGEVHVQRKEDKGALGELAFLGYVESKPKVLAEVYTQPGRAGDRMMVEMEMEELEEGQSEDEYWEYSDECEEGFAEGIYEDGEEMALAEEMDLD</sequence>
<dbReference type="InterPro" id="IPR011011">
    <property type="entry name" value="Znf_FYVE_PHD"/>
</dbReference>
<dbReference type="EMBL" id="ML979137">
    <property type="protein sequence ID" value="KAF1914568.1"/>
    <property type="molecule type" value="Genomic_DNA"/>
</dbReference>